<protein>
    <submittedName>
        <fullName evidence="3">Uncharacterized protein</fullName>
    </submittedName>
</protein>
<dbReference type="PANTHER" id="PTHR30469">
    <property type="entry name" value="MULTIDRUG RESISTANCE PROTEIN MDTA"/>
    <property type="match status" value="1"/>
</dbReference>
<dbReference type="NCBIfam" id="TIGR01730">
    <property type="entry name" value="RND_mfp"/>
    <property type="match status" value="1"/>
</dbReference>
<dbReference type="AlphaFoldDB" id="A0A135ICL8"/>
<comment type="similarity">
    <text evidence="1">Belongs to the membrane fusion protein (MFP) (TC 8.A.1) family.</text>
</comment>
<name>A0A135ICL8_9GAMM</name>
<feature type="signal peptide" evidence="2">
    <location>
        <begin position="1"/>
        <end position="24"/>
    </location>
</feature>
<dbReference type="GO" id="GO:1990281">
    <property type="term" value="C:efflux pump complex"/>
    <property type="evidence" value="ECO:0007669"/>
    <property type="project" value="TreeGrafter"/>
</dbReference>
<dbReference type="Gene3D" id="2.40.420.20">
    <property type="match status" value="1"/>
</dbReference>
<dbReference type="GO" id="GO:0015562">
    <property type="term" value="F:efflux transmembrane transporter activity"/>
    <property type="evidence" value="ECO:0007669"/>
    <property type="project" value="TreeGrafter"/>
</dbReference>
<dbReference type="Proteomes" id="UP000070529">
    <property type="component" value="Unassembled WGS sequence"/>
</dbReference>
<dbReference type="Gene3D" id="2.40.30.170">
    <property type="match status" value="1"/>
</dbReference>
<dbReference type="STRING" id="294935.ATN88_05010"/>
<dbReference type="PANTHER" id="PTHR30469:SF20">
    <property type="entry name" value="EFFLUX RND TRANSPORTER PERIPLASMIC ADAPTOR SUBUNIT"/>
    <property type="match status" value="1"/>
</dbReference>
<feature type="chain" id="PRO_5007465911" evidence="2">
    <location>
        <begin position="25"/>
        <end position="354"/>
    </location>
</feature>
<comment type="caution">
    <text evidence="3">The sequence shown here is derived from an EMBL/GenBank/DDBJ whole genome shotgun (WGS) entry which is preliminary data.</text>
</comment>
<evidence type="ECO:0000256" key="2">
    <source>
        <dbReference type="SAM" id="SignalP"/>
    </source>
</evidence>
<dbReference type="EMBL" id="LNTY01000006">
    <property type="protein sequence ID" value="KXF83084.1"/>
    <property type="molecule type" value="Genomic_DNA"/>
</dbReference>
<proteinExistence type="inferred from homology"/>
<evidence type="ECO:0000313" key="4">
    <source>
        <dbReference type="Proteomes" id="UP000070529"/>
    </source>
</evidence>
<dbReference type="PROSITE" id="PS51257">
    <property type="entry name" value="PROKAR_LIPOPROTEIN"/>
    <property type="match status" value="1"/>
</dbReference>
<organism evidence="3 4">
    <name type="scientific">Enterovibrio coralii</name>
    <dbReference type="NCBI Taxonomy" id="294935"/>
    <lineage>
        <taxon>Bacteria</taxon>
        <taxon>Pseudomonadati</taxon>
        <taxon>Pseudomonadota</taxon>
        <taxon>Gammaproteobacteria</taxon>
        <taxon>Vibrionales</taxon>
        <taxon>Vibrionaceae</taxon>
        <taxon>Enterovibrio</taxon>
    </lineage>
</organism>
<gene>
    <name evidence="3" type="ORF">ATN88_05010</name>
</gene>
<dbReference type="SUPFAM" id="SSF111369">
    <property type="entry name" value="HlyD-like secretion proteins"/>
    <property type="match status" value="1"/>
</dbReference>
<keyword evidence="4" id="KW-1185">Reference proteome</keyword>
<dbReference type="RefSeq" id="WP_067410613.1">
    <property type="nucleotide sequence ID" value="NZ_LNTY01000006.1"/>
</dbReference>
<sequence>MKYKALSAAIGAVLLLSGCQQEEAAVQETPLYVSTVEVDAPVKNQFRIFKGQVVAAEQTPIAFRSSGEVVEVLVKAGDKVEKGDLLARLDDKAATQTLNDAKAQHELAVKQLKRGRELFGKAMISSAELDGLIANKALTEAQYELAKNQLKYTRLDAPFSGTISDVFKERFERVQPGEAVVNLYQDDKVYVQIELSDNVLAMITPNGQAVRYQPWVSFYGFEGRHQMTYLEHSNEPNASTGSYELWLSMNQISPAVLPGTTATVAVDMVEAGIQAVDGYQVPMTVLQAGDKKGEFYVWKLVGDEVSRVAVTVAEVNGNGAVVAKGISEGDVLVNSNLRKLREGKQVEATGKRNG</sequence>
<dbReference type="InterPro" id="IPR006143">
    <property type="entry name" value="RND_pump_MFP"/>
</dbReference>
<accession>A0A135ICL8</accession>
<keyword evidence="2" id="KW-0732">Signal</keyword>
<reference evidence="3 4" key="1">
    <citation type="submission" date="2015-11" db="EMBL/GenBank/DDBJ databases">
        <title>Genomic Taxonomy of the Vibrionaceae.</title>
        <authorList>
            <person name="Gomez-Gil B."/>
            <person name="Enciso-Ibarra J."/>
        </authorList>
    </citation>
    <scope>NUCLEOTIDE SEQUENCE [LARGE SCALE GENOMIC DNA]</scope>
    <source>
        <strain evidence="3 4">CAIM 912</strain>
    </source>
</reference>
<evidence type="ECO:0000256" key="1">
    <source>
        <dbReference type="ARBA" id="ARBA00009477"/>
    </source>
</evidence>
<dbReference type="Gene3D" id="1.10.287.470">
    <property type="entry name" value="Helix hairpin bin"/>
    <property type="match status" value="1"/>
</dbReference>
<dbReference type="Gene3D" id="2.40.50.100">
    <property type="match status" value="1"/>
</dbReference>
<dbReference type="OrthoDB" id="2110899at2"/>
<evidence type="ECO:0000313" key="3">
    <source>
        <dbReference type="EMBL" id="KXF83084.1"/>
    </source>
</evidence>